<dbReference type="InterPro" id="IPR036866">
    <property type="entry name" value="RibonucZ/Hydroxyglut_hydro"/>
</dbReference>
<reference evidence="3" key="1">
    <citation type="submission" date="2016-10" db="EMBL/GenBank/DDBJ databases">
        <authorList>
            <person name="Varghese N."/>
            <person name="Submissions S."/>
        </authorList>
    </citation>
    <scope>NUCLEOTIDE SEQUENCE [LARGE SCALE GENOMIC DNA]</scope>
    <source>
        <strain evidence="3">DSM 7165</strain>
    </source>
</reference>
<protein>
    <submittedName>
        <fullName evidence="2">Metallo-beta-lactamase superfamily protein</fullName>
    </submittedName>
</protein>
<dbReference type="SMART" id="SM00849">
    <property type="entry name" value="Lactamase_B"/>
    <property type="match status" value="1"/>
</dbReference>
<evidence type="ECO:0000313" key="2">
    <source>
        <dbReference type="EMBL" id="SEI45011.1"/>
    </source>
</evidence>
<dbReference type="PANTHER" id="PTHR43041:SF1">
    <property type="entry name" value="METALLO-BETA-LACTAMASE DOMAIN-CONTAINING PROTEIN"/>
    <property type="match status" value="1"/>
</dbReference>
<evidence type="ECO:0000313" key="3">
    <source>
        <dbReference type="Proteomes" id="UP000242999"/>
    </source>
</evidence>
<evidence type="ECO:0000259" key="1">
    <source>
        <dbReference type="SMART" id="SM00849"/>
    </source>
</evidence>
<dbReference type="AlphaFoldDB" id="A0A1H6QMJ6"/>
<dbReference type="Proteomes" id="UP000242999">
    <property type="component" value="Unassembled WGS sequence"/>
</dbReference>
<dbReference type="EMBL" id="FNYH01000002">
    <property type="protein sequence ID" value="SEI45011.1"/>
    <property type="molecule type" value="Genomic_DNA"/>
</dbReference>
<proteinExistence type="predicted"/>
<dbReference type="Pfam" id="PF19583">
    <property type="entry name" value="ODP"/>
    <property type="match status" value="1"/>
</dbReference>
<dbReference type="Gene3D" id="3.60.15.10">
    <property type="entry name" value="Ribonuclease Z/Hydroxyacylglutathione hydrolase-like"/>
    <property type="match status" value="1"/>
</dbReference>
<feature type="domain" description="Metallo-beta-lactamase" evidence="1">
    <location>
        <begin position="32"/>
        <end position="223"/>
    </location>
</feature>
<dbReference type="InterPro" id="IPR001279">
    <property type="entry name" value="Metallo-B-lactamas"/>
</dbReference>
<dbReference type="PANTHER" id="PTHR43041">
    <property type="entry name" value="HYDROLASE, METALLO-BETA-LACTAMASE SUPERFAMILY"/>
    <property type="match status" value="1"/>
</dbReference>
<gene>
    <name evidence="2" type="ORF">SAMN05421831_10246</name>
</gene>
<accession>A0A1H6QMJ6</accession>
<keyword evidence="3" id="KW-1185">Reference proteome</keyword>
<name>A0A1H6QMJ6_9GAMM</name>
<dbReference type="InterPro" id="IPR045761">
    <property type="entry name" value="ODP_dom"/>
</dbReference>
<sequence length="262" mass="30333">MVERSKILYEDDQHQYIWFGWEAPEEEESLVQSNQVLVMNGNNGYLFDPGGAFIFSEVADEISKYINLDNIRYILATHQDPDVLSSITLWLKATRANLLVSRLWVRFVSHFGFSDPSRLIPIPDRGQQVKLPSGDAILMLPSHFLHSEGNFSFYDTRSRILFSGDIGAAVFPKGERYLMMDNWEKHKGYMEGFHRRYMSNNAALRQWVHMVRQYPVEMIVPQHGAIIPKEHIPAFLGWLEQLQCGTDLLDQFYGMHSNAQHP</sequence>
<organism evidence="2 3">
    <name type="scientific">Allopseudospirillum japonicum</name>
    <dbReference type="NCBI Taxonomy" id="64971"/>
    <lineage>
        <taxon>Bacteria</taxon>
        <taxon>Pseudomonadati</taxon>
        <taxon>Pseudomonadota</taxon>
        <taxon>Gammaproteobacteria</taxon>
        <taxon>Oceanospirillales</taxon>
        <taxon>Oceanospirillaceae</taxon>
        <taxon>Allopseudospirillum</taxon>
    </lineage>
</organism>
<dbReference type="SUPFAM" id="SSF56281">
    <property type="entry name" value="Metallo-hydrolase/oxidoreductase"/>
    <property type="match status" value="1"/>
</dbReference>
<dbReference type="RefSeq" id="WP_093308397.1">
    <property type="nucleotide sequence ID" value="NZ_FNYH01000002.1"/>
</dbReference>
<dbReference type="OrthoDB" id="9768433at2"/>
<dbReference type="STRING" id="64971.SAMN05421831_10246"/>